<feature type="transmembrane region" description="Helical" evidence="10">
    <location>
        <begin position="216"/>
        <end position="234"/>
    </location>
</feature>
<dbReference type="GO" id="GO:1902600">
    <property type="term" value="P:proton transmembrane transport"/>
    <property type="evidence" value="ECO:0007669"/>
    <property type="project" value="InterPro"/>
</dbReference>
<evidence type="ECO:0008006" key="16">
    <source>
        <dbReference type="Google" id="ProtNLM"/>
    </source>
</evidence>
<dbReference type="GO" id="GO:0012505">
    <property type="term" value="C:endomembrane system"/>
    <property type="evidence" value="ECO:0007669"/>
    <property type="project" value="TreeGrafter"/>
</dbReference>
<dbReference type="InterPro" id="IPR038770">
    <property type="entry name" value="Na+/solute_symporter_sf"/>
</dbReference>
<dbReference type="GO" id="GO:0006885">
    <property type="term" value="P:regulation of pH"/>
    <property type="evidence" value="ECO:0007669"/>
    <property type="project" value="TreeGrafter"/>
</dbReference>
<evidence type="ECO:0000259" key="11">
    <source>
        <dbReference type="Pfam" id="PF00999"/>
    </source>
</evidence>
<dbReference type="PANTHER" id="PTHR32468:SF145">
    <property type="entry name" value="CATION_H(+) ANTIPORTER 28"/>
    <property type="match status" value="1"/>
</dbReference>
<comment type="caution">
    <text evidence="14">The sequence shown here is derived from an EMBL/GenBank/DDBJ whole genome shotgun (WGS) entry which is preliminary data.</text>
</comment>
<accession>A0A9Q0QTP3</accession>
<keyword evidence="3" id="KW-0633">Potassium transport</keyword>
<evidence type="ECO:0000256" key="10">
    <source>
        <dbReference type="SAM" id="Phobius"/>
    </source>
</evidence>
<dbReference type="Pfam" id="PF00999">
    <property type="entry name" value="Na_H_Exchanger"/>
    <property type="match status" value="1"/>
</dbReference>
<feature type="transmembrane region" description="Helical" evidence="10">
    <location>
        <begin position="130"/>
        <end position="148"/>
    </location>
</feature>
<dbReference type="GO" id="GO:0016020">
    <property type="term" value="C:membrane"/>
    <property type="evidence" value="ECO:0007669"/>
    <property type="project" value="UniProtKB-SubCell"/>
</dbReference>
<keyword evidence="7" id="KW-0406">Ion transport</keyword>
<evidence type="ECO:0000256" key="6">
    <source>
        <dbReference type="ARBA" id="ARBA00022989"/>
    </source>
</evidence>
<feature type="transmembrane region" description="Helical" evidence="10">
    <location>
        <begin position="276"/>
        <end position="296"/>
    </location>
</feature>
<feature type="transmembrane region" description="Helical" evidence="10">
    <location>
        <begin position="68"/>
        <end position="88"/>
    </location>
</feature>
<keyword evidence="8 10" id="KW-0472">Membrane</keyword>
<dbReference type="InterPro" id="IPR057291">
    <property type="entry name" value="CHX17_2nd"/>
</dbReference>
<dbReference type="EMBL" id="JAMYWD010000005">
    <property type="protein sequence ID" value="KAJ4971518.1"/>
    <property type="molecule type" value="Genomic_DNA"/>
</dbReference>
<feature type="transmembrane region" description="Helical" evidence="10">
    <location>
        <begin position="311"/>
        <end position="333"/>
    </location>
</feature>
<name>A0A9Q0QTP3_9MAGN</name>
<keyword evidence="2" id="KW-0813">Transport</keyword>
<dbReference type="InterPro" id="IPR050794">
    <property type="entry name" value="CPA2_transporter"/>
</dbReference>
<dbReference type="InterPro" id="IPR006153">
    <property type="entry name" value="Cation/H_exchanger_TM"/>
</dbReference>
<dbReference type="InterPro" id="IPR057290">
    <property type="entry name" value="CHX17_C"/>
</dbReference>
<feature type="domain" description="Cation/H(+) antiporter central" evidence="12">
    <location>
        <begin position="384"/>
        <end position="520"/>
    </location>
</feature>
<evidence type="ECO:0000256" key="4">
    <source>
        <dbReference type="ARBA" id="ARBA00022692"/>
    </source>
</evidence>
<evidence type="ECO:0000256" key="9">
    <source>
        <dbReference type="ARBA" id="ARBA00038341"/>
    </source>
</evidence>
<dbReference type="Gene3D" id="3.40.50.12370">
    <property type="match status" value="1"/>
</dbReference>
<evidence type="ECO:0000313" key="14">
    <source>
        <dbReference type="EMBL" id="KAJ4971518.1"/>
    </source>
</evidence>
<feature type="domain" description="Cation/H+ exchanger transmembrane" evidence="11">
    <location>
        <begin position="4"/>
        <end position="335"/>
    </location>
</feature>
<evidence type="ECO:0000259" key="13">
    <source>
        <dbReference type="Pfam" id="PF23259"/>
    </source>
</evidence>
<feature type="transmembrane region" description="Helical" evidence="10">
    <location>
        <begin position="100"/>
        <end position="123"/>
    </location>
</feature>
<keyword evidence="6 10" id="KW-1133">Transmembrane helix</keyword>
<keyword evidence="5" id="KW-0630">Potassium</keyword>
<dbReference type="Proteomes" id="UP001141806">
    <property type="component" value="Unassembled WGS sequence"/>
</dbReference>
<feature type="domain" description="Cation/H(+) antiporter C-terminal" evidence="13">
    <location>
        <begin position="525"/>
        <end position="691"/>
    </location>
</feature>
<dbReference type="GO" id="GO:0015297">
    <property type="term" value="F:antiporter activity"/>
    <property type="evidence" value="ECO:0007669"/>
    <property type="project" value="InterPro"/>
</dbReference>
<dbReference type="OrthoDB" id="754456at2759"/>
<evidence type="ECO:0000256" key="1">
    <source>
        <dbReference type="ARBA" id="ARBA00004141"/>
    </source>
</evidence>
<proteinExistence type="inferred from homology"/>
<keyword evidence="15" id="KW-1185">Reference proteome</keyword>
<dbReference type="Pfam" id="PF23259">
    <property type="entry name" value="CHX17_C"/>
    <property type="match status" value="1"/>
</dbReference>
<feature type="transmembrane region" description="Helical" evidence="10">
    <location>
        <begin position="246"/>
        <end position="264"/>
    </location>
</feature>
<gene>
    <name evidence="14" type="ORF">NE237_004617</name>
</gene>
<keyword evidence="4 10" id="KW-0812">Transmembrane</keyword>
<feature type="transmembrane region" description="Helical" evidence="10">
    <location>
        <begin position="168"/>
        <end position="186"/>
    </location>
</feature>
<sequence length="707" mass="78119">MEPLTEIGMIFYLFVLGLEMDIYVLFHRPTPETCLTYTGIFSTFIVASVLSLLFNVPNMPLSMKFNFVFSLSITLSNTASTVLTRLITDLKIGKLEIGRVAINAGMHSDMVTTLLISMGLVFNQPSSKEMLVGFVALGLHLLIVLKLLNPVVGWINDKNPEGKPLNNSHLVLALTLVGVVCTWGPLNIISPSSSAFLTGMAVPREGRLPKLMINKINYFLNTLIFPIYFCWVGMQIDFKGFVHKQTWVGLFLILVITICGRVLGTFICGWQSRLNWAGSVGLGFLLSTKGHFYIYSMVTAVERHNLRKEDFVVMVLVTIFSILYIPLVVTFLVKWGRIRDQNLMGLQRLDPSNELRMLLCFHGTQNVPTAISILEVSRGLSSVTVYATDMVELTDRVAATLAPGEGLDAVTVCDEIVVSMREQITNAINTHITQSSEGITLHRALVVSPFGNMHEEICNLAEDFQASIIILPFHKNQRVNGKMDDGHIGYRQLNRKVLRHAPCTVGIFVDRGLGLINKITAPFVSINVAVIFIGGKDDREALAYAKRIAHHPGINLTVIRFLLDTNPEGTSSTICSSSSRRTVSNNPEMEEEMKLDDECIAEFYDNCVADGKTSYTEKHVANSTGTVSILSRLEGTYALFIVGRSGRVNKELTAGMNDWDDCPELGPVGDTLAASDFSILASVLVIQQYSPKGEDTDGLDDDEFTIK</sequence>
<comment type="similarity">
    <text evidence="9">Belongs to the monovalent cation:proton antiporter 2 (CPA2) transporter (TC 2.A.37) family. CHX (TC 2.A.37.4) subfamily.</text>
</comment>
<evidence type="ECO:0000256" key="3">
    <source>
        <dbReference type="ARBA" id="ARBA00022538"/>
    </source>
</evidence>
<evidence type="ECO:0000259" key="12">
    <source>
        <dbReference type="Pfam" id="PF23256"/>
    </source>
</evidence>
<feature type="transmembrane region" description="Helical" evidence="10">
    <location>
        <begin position="7"/>
        <end position="26"/>
    </location>
</feature>
<evidence type="ECO:0000256" key="5">
    <source>
        <dbReference type="ARBA" id="ARBA00022958"/>
    </source>
</evidence>
<dbReference type="Pfam" id="PF23256">
    <property type="entry name" value="CHX17_2nd"/>
    <property type="match status" value="1"/>
</dbReference>
<dbReference type="PANTHER" id="PTHR32468">
    <property type="entry name" value="CATION/H + ANTIPORTER"/>
    <property type="match status" value="1"/>
</dbReference>
<feature type="transmembrane region" description="Helical" evidence="10">
    <location>
        <begin position="38"/>
        <end position="56"/>
    </location>
</feature>
<evidence type="ECO:0000256" key="8">
    <source>
        <dbReference type="ARBA" id="ARBA00023136"/>
    </source>
</evidence>
<dbReference type="AlphaFoldDB" id="A0A9Q0QTP3"/>
<dbReference type="GO" id="GO:0006813">
    <property type="term" value="P:potassium ion transport"/>
    <property type="evidence" value="ECO:0007669"/>
    <property type="project" value="UniProtKB-KW"/>
</dbReference>
<comment type="subcellular location">
    <subcellularLocation>
        <location evidence="1">Membrane</location>
        <topology evidence="1">Multi-pass membrane protein</topology>
    </subcellularLocation>
</comment>
<dbReference type="Gene3D" id="1.20.1530.20">
    <property type="match status" value="1"/>
</dbReference>
<organism evidence="14 15">
    <name type="scientific">Protea cynaroides</name>
    <dbReference type="NCBI Taxonomy" id="273540"/>
    <lineage>
        <taxon>Eukaryota</taxon>
        <taxon>Viridiplantae</taxon>
        <taxon>Streptophyta</taxon>
        <taxon>Embryophyta</taxon>
        <taxon>Tracheophyta</taxon>
        <taxon>Spermatophyta</taxon>
        <taxon>Magnoliopsida</taxon>
        <taxon>Proteales</taxon>
        <taxon>Proteaceae</taxon>
        <taxon>Protea</taxon>
    </lineage>
</organism>
<evidence type="ECO:0000313" key="15">
    <source>
        <dbReference type="Proteomes" id="UP001141806"/>
    </source>
</evidence>
<evidence type="ECO:0000256" key="7">
    <source>
        <dbReference type="ARBA" id="ARBA00023065"/>
    </source>
</evidence>
<evidence type="ECO:0000256" key="2">
    <source>
        <dbReference type="ARBA" id="ARBA00022448"/>
    </source>
</evidence>
<protein>
    <recommendedName>
        <fullName evidence="16">Cation/H+ exchanger domain-containing protein</fullName>
    </recommendedName>
</protein>
<reference evidence="14" key="1">
    <citation type="journal article" date="2023" name="Plant J.">
        <title>The genome of the king protea, Protea cynaroides.</title>
        <authorList>
            <person name="Chang J."/>
            <person name="Duong T.A."/>
            <person name="Schoeman C."/>
            <person name="Ma X."/>
            <person name="Roodt D."/>
            <person name="Barker N."/>
            <person name="Li Z."/>
            <person name="Van de Peer Y."/>
            <person name="Mizrachi E."/>
        </authorList>
    </citation>
    <scope>NUCLEOTIDE SEQUENCE</scope>
    <source>
        <tissue evidence="14">Young leaves</tissue>
    </source>
</reference>